<dbReference type="AlphaFoldDB" id="A0A917H9S0"/>
<comment type="subcellular location">
    <subcellularLocation>
        <location evidence="1">Cell outer membrane</location>
    </subcellularLocation>
</comment>
<dbReference type="EMBL" id="BMGT01000002">
    <property type="protein sequence ID" value="GGG72220.1"/>
    <property type="molecule type" value="Genomic_DNA"/>
</dbReference>
<dbReference type="GO" id="GO:0015288">
    <property type="term" value="F:porin activity"/>
    <property type="evidence" value="ECO:0007669"/>
    <property type="project" value="TreeGrafter"/>
</dbReference>
<dbReference type="InterPro" id="IPR003423">
    <property type="entry name" value="OMP_efflux"/>
</dbReference>
<evidence type="ECO:0008006" key="10">
    <source>
        <dbReference type="Google" id="ProtNLM"/>
    </source>
</evidence>
<protein>
    <recommendedName>
        <fullName evidence="10">Outer membrane protein TolC</fullName>
    </recommendedName>
</protein>
<evidence type="ECO:0000256" key="6">
    <source>
        <dbReference type="ARBA" id="ARBA00023136"/>
    </source>
</evidence>
<proteinExistence type="inferred from homology"/>
<dbReference type="GO" id="GO:0009279">
    <property type="term" value="C:cell outer membrane"/>
    <property type="evidence" value="ECO:0007669"/>
    <property type="project" value="UniProtKB-SubCell"/>
</dbReference>
<dbReference type="InterPro" id="IPR051906">
    <property type="entry name" value="TolC-like"/>
</dbReference>
<comment type="similarity">
    <text evidence="2">Belongs to the outer membrane factor (OMF) (TC 1.B.17) family.</text>
</comment>
<keyword evidence="7" id="KW-0998">Cell outer membrane</keyword>
<accession>A0A917H9S0</accession>
<dbReference type="PIRSF" id="PIRSF001892">
    <property type="entry name" value="CyaE"/>
    <property type="match status" value="1"/>
</dbReference>
<evidence type="ECO:0000256" key="5">
    <source>
        <dbReference type="ARBA" id="ARBA00022692"/>
    </source>
</evidence>
<dbReference type="Pfam" id="PF02321">
    <property type="entry name" value="OEP"/>
    <property type="match status" value="2"/>
</dbReference>
<dbReference type="SUPFAM" id="SSF56954">
    <property type="entry name" value="Outer membrane efflux proteins (OEP)"/>
    <property type="match status" value="1"/>
</dbReference>
<reference evidence="8" key="2">
    <citation type="submission" date="2020-09" db="EMBL/GenBank/DDBJ databases">
        <authorList>
            <person name="Sun Q."/>
            <person name="Zhou Y."/>
        </authorList>
    </citation>
    <scope>NUCLEOTIDE SEQUENCE</scope>
    <source>
        <strain evidence="8">CGMCC 1.12997</strain>
    </source>
</reference>
<keyword evidence="9" id="KW-1185">Reference proteome</keyword>
<reference evidence="8" key="1">
    <citation type="journal article" date="2014" name="Int. J. Syst. Evol. Microbiol.">
        <title>Complete genome sequence of Corynebacterium casei LMG S-19264T (=DSM 44701T), isolated from a smear-ripened cheese.</title>
        <authorList>
            <consortium name="US DOE Joint Genome Institute (JGI-PGF)"/>
            <person name="Walter F."/>
            <person name="Albersmeier A."/>
            <person name="Kalinowski J."/>
            <person name="Ruckert C."/>
        </authorList>
    </citation>
    <scope>NUCLEOTIDE SEQUENCE</scope>
    <source>
        <strain evidence="8">CGMCC 1.12997</strain>
    </source>
</reference>
<dbReference type="PANTHER" id="PTHR30026:SF20">
    <property type="entry name" value="OUTER MEMBRANE PROTEIN TOLC"/>
    <property type="match status" value="1"/>
</dbReference>
<keyword evidence="3" id="KW-0813">Transport</keyword>
<dbReference type="Proteomes" id="UP000647241">
    <property type="component" value="Unassembled WGS sequence"/>
</dbReference>
<evidence type="ECO:0000256" key="2">
    <source>
        <dbReference type="ARBA" id="ARBA00007613"/>
    </source>
</evidence>
<keyword evidence="4" id="KW-1134">Transmembrane beta strand</keyword>
<organism evidence="8 9">
    <name type="scientific">Edaphobacter dinghuensis</name>
    <dbReference type="NCBI Taxonomy" id="1560005"/>
    <lineage>
        <taxon>Bacteria</taxon>
        <taxon>Pseudomonadati</taxon>
        <taxon>Acidobacteriota</taxon>
        <taxon>Terriglobia</taxon>
        <taxon>Terriglobales</taxon>
        <taxon>Acidobacteriaceae</taxon>
        <taxon>Edaphobacter</taxon>
    </lineage>
</organism>
<dbReference type="GO" id="GO:1990281">
    <property type="term" value="C:efflux pump complex"/>
    <property type="evidence" value="ECO:0007669"/>
    <property type="project" value="TreeGrafter"/>
</dbReference>
<evidence type="ECO:0000313" key="9">
    <source>
        <dbReference type="Proteomes" id="UP000647241"/>
    </source>
</evidence>
<name>A0A917H9S0_9BACT</name>
<dbReference type="InterPro" id="IPR028351">
    <property type="entry name" value="CyaE"/>
</dbReference>
<keyword evidence="6" id="KW-0472">Membrane</keyword>
<evidence type="ECO:0000256" key="7">
    <source>
        <dbReference type="ARBA" id="ARBA00023237"/>
    </source>
</evidence>
<dbReference type="Gene3D" id="1.20.1600.10">
    <property type="entry name" value="Outer membrane efflux proteins (OEP)"/>
    <property type="match status" value="1"/>
</dbReference>
<sequence>MLILTAFQPLHAQHAPLSPDAPWQPTHNLFGSGPTPLYRHEATLDNDTVYTLGQLIDIAEENNPSTHAAWARARAAAASVGIAKSELYPTIIAAAAGSTFLNPPLLYKTFVIQDIGAFETALKINYTLVDFGARRDEIDASKARLLAANLSFNNEQLVLIQQVSSAYYKLLNTIGLREAAEVNLHDAQTVEDAVRDRKANGLATLPDLLEARAATAKADYELQSTLGAEKTAFGDLSTVMTASPTSPFKVQELKDLVIPDTMNQTVEEAIQSAYQTRPDLLSDIEHVKAADAELKYAHSAYYPKLEFDGSKGWLRAWGQQESYEGTYGKTYTYDAKLSLTWTVFDGLKRENRISQAKAERAAAEEEVREREDKIADHVWGDYADATTALQQRVAATSLLNASSESYNASVESYKDGVRNILDVLSAERDLAQARAVDVTARTQVLQTFMDLAFRTGSLLTDHPKGNHP</sequence>
<gene>
    <name evidence="8" type="ORF">GCM10011585_13160</name>
</gene>
<dbReference type="PANTHER" id="PTHR30026">
    <property type="entry name" value="OUTER MEMBRANE PROTEIN TOLC"/>
    <property type="match status" value="1"/>
</dbReference>
<evidence type="ECO:0000256" key="1">
    <source>
        <dbReference type="ARBA" id="ARBA00004442"/>
    </source>
</evidence>
<evidence type="ECO:0000313" key="8">
    <source>
        <dbReference type="EMBL" id="GGG72220.1"/>
    </source>
</evidence>
<dbReference type="GO" id="GO:0015562">
    <property type="term" value="F:efflux transmembrane transporter activity"/>
    <property type="evidence" value="ECO:0007669"/>
    <property type="project" value="InterPro"/>
</dbReference>
<comment type="caution">
    <text evidence="8">The sequence shown here is derived from an EMBL/GenBank/DDBJ whole genome shotgun (WGS) entry which is preliminary data.</text>
</comment>
<evidence type="ECO:0000256" key="4">
    <source>
        <dbReference type="ARBA" id="ARBA00022452"/>
    </source>
</evidence>
<keyword evidence="5" id="KW-0812">Transmembrane</keyword>
<evidence type="ECO:0000256" key="3">
    <source>
        <dbReference type="ARBA" id="ARBA00022448"/>
    </source>
</evidence>